<dbReference type="eggNOG" id="KOG4364">
    <property type="taxonomic scope" value="Eukaryota"/>
</dbReference>
<name>A0A1I8MLS0_MUSDO</name>
<feature type="compositionally biased region" description="Polar residues" evidence="7">
    <location>
        <begin position="1126"/>
        <end position="1153"/>
    </location>
</feature>
<proteinExistence type="predicted"/>
<dbReference type="PANTHER" id="PTHR15272:SF0">
    <property type="entry name" value="CHROMATIN ASSEMBLY FACTOR 1 SUBUNIT A"/>
    <property type="match status" value="1"/>
</dbReference>
<keyword evidence="5" id="KW-0234">DNA repair</keyword>
<feature type="region of interest" description="Disordered" evidence="7">
    <location>
        <begin position="718"/>
        <end position="753"/>
    </location>
</feature>
<evidence type="ECO:0000256" key="7">
    <source>
        <dbReference type="SAM" id="MobiDB-lite"/>
    </source>
</evidence>
<feature type="compositionally biased region" description="Basic and acidic residues" evidence="7">
    <location>
        <begin position="1082"/>
        <end position="1096"/>
    </location>
</feature>
<evidence type="ECO:0000313" key="10">
    <source>
        <dbReference type="EnsemblMetazoa" id="MDOA006273-PB"/>
    </source>
</evidence>
<accession>A0A1I8MLS0</accession>
<keyword evidence="6" id="KW-0539">Nucleus</keyword>
<dbReference type="InterPro" id="IPR022043">
    <property type="entry name" value="CAF1A_DD"/>
</dbReference>
<feature type="compositionally biased region" description="Basic and acidic residues" evidence="7">
    <location>
        <begin position="60"/>
        <end position="70"/>
    </location>
</feature>
<evidence type="ECO:0000256" key="2">
    <source>
        <dbReference type="ARBA" id="ARBA00022705"/>
    </source>
</evidence>
<dbReference type="AlphaFoldDB" id="A0A1I8MLS0"/>
<dbReference type="VEuPathDB" id="VectorBase:MDOA006273"/>
<dbReference type="GO" id="GO:0006281">
    <property type="term" value="P:DNA repair"/>
    <property type="evidence" value="ECO:0007669"/>
    <property type="project" value="UniProtKB-KW"/>
</dbReference>
<evidence type="ECO:0000256" key="5">
    <source>
        <dbReference type="ARBA" id="ARBA00023204"/>
    </source>
</evidence>
<organism evidence="10">
    <name type="scientific">Musca domestica</name>
    <name type="common">House fly</name>
    <dbReference type="NCBI Taxonomy" id="7370"/>
    <lineage>
        <taxon>Eukaryota</taxon>
        <taxon>Metazoa</taxon>
        <taxon>Ecdysozoa</taxon>
        <taxon>Arthropoda</taxon>
        <taxon>Hexapoda</taxon>
        <taxon>Insecta</taxon>
        <taxon>Pterygota</taxon>
        <taxon>Neoptera</taxon>
        <taxon>Endopterygota</taxon>
        <taxon>Diptera</taxon>
        <taxon>Brachycera</taxon>
        <taxon>Muscomorpha</taxon>
        <taxon>Muscoidea</taxon>
        <taxon>Muscidae</taxon>
        <taxon>Musca</taxon>
    </lineage>
</organism>
<feature type="region of interest" description="Disordered" evidence="7">
    <location>
        <begin position="1"/>
        <end position="33"/>
    </location>
</feature>
<gene>
    <name evidence="10" type="primary">101901691</name>
    <name evidence="12" type="synonym">LOC101901691</name>
</gene>
<feature type="compositionally biased region" description="Acidic residues" evidence="7">
    <location>
        <begin position="118"/>
        <end position="133"/>
    </location>
</feature>
<dbReference type="GO" id="GO:0006260">
    <property type="term" value="P:DNA replication"/>
    <property type="evidence" value="ECO:0007669"/>
    <property type="project" value="UniProtKB-KW"/>
</dbReference>
<keyword evidence="3" id="KW-0227">DNA damage</keyword>
<dbReference type="RefSeq" id="XP_011292220.1">
    <property type="nucleotide sequence ID" value="XM_011293918.2"/>
</dbReference>
<feature type="region of interest" description="Disordered" evidence="7">
    <location>
        <begin position="45"/>
        <end position="528"/>
    </location>
</feature>
<dbReference type="KEGG" id="mde:101901691"/>
<feature type="compositionally biased region" description="Basic and acidic residues" evidence="7">
    <location>
        <begin position="1000"/>
        <end position="1012"/>
    </location>
</feature>
<evidence type="ECO:0000256" key="1">
    <source>
        <dbReference type="ARBA" id="ARBA00004123"/>
    </source>
</evidence>
<feature type="region of interest" description="Disordered" evidence="7">
    <location>
        <begin position="1000"/>
        <end position="1028"/>
    </location>
</feature>
<reference evidence="10" key="1">
    <citation type="submission" date="2020-05" db="UniProtKB">
        <authorList>
            <consortium name="EnsemblMetazoa"/>
        </authorList>
    </citation>
    <scope>IDENTIFICATION</scope>
    <source>
        <strain evidence="10">Aabys</strain>
    </source>
</reference>
<feature type="compositionally biased region" description="Basic and acidic residues" evidence="7">
    <location>
        <begin position="324"/>
        <end position="335"/>
    </location>
</feature>
<feature type="compositionally biased region" description="Acidic residues" evidence="7">
    <location>
        <begin position="1157"/>
        <end position="1167"/>
    </location>
</feature>
<dbReference type="STRING" id="7370.A0A1I8MLS0"/>
<sequence>MMRNSTGGTSTSAKKSHNTTSKNDDEKNSAKKLVQARLPFKVIAPGSSPTIAAEAATTPNERDALKEGKKDARKRKLSYESEENDTEIVQEVDNVSKENVEIKGGATAKKKKITSTNNEDEVECISLLDDEQEDLKNSSRVDTSSSKAGSTLKTPKTGTKGKSKGAGTPQPTVTPGSEHKGKGGGNNTKLQIKLPLSAGKRNKRRKSKANNSLANTSALDSSLQNNSCADSCDDIEEISGELNPQKRTKLDYDEGTQKQTNDTAAKDKESIPLETDSSSDECNKSEKATESRKTSTEVEAQNEHKKSEKNISKSIKGVLNPSSENKKILSKKDNLEESIVIDSDDNRTIDDDEENEDDDDDDDEDADDERDNNVTAKISANTSSDNNEVSNVSKHNTTIESIRDEDGLKNKNLTPKQKKLLEQRQKAREEKERKLQEEKRKKQQEKEEKELAKKREREEKEEQKRKEREEKEEQKRKEREEKERKRLAEIEAKNEEKRKRNEAKEEELRKKDEERKRKEQEKEEAELKKKKAAEAFTKFFVAKTPATNQQNVEDDENTGDGTKSLAFRPFQIKGDMKLAPISRKILSEDAKSRVDHLLGLHGSADEDDEKVVRVKPLPKSKLYLSELRSGQILPGKWRRPSTDSKDDVVIVEDELERVGEAIVEDTPAYIREEMRVKFYKFHDNRRPPYYGTWRKKSKVITGRKPFAQDTKFCDYEVDSDDEWEEEEPGESLEDGSDDDKEKESEDDDYEVDNEWFVPHGHLSEEEMQNEDELGEDCNDREAQKAKLKIIQQEFAQEMKKKTEKIKPRLIGCIWIDSSGRQPTSCPSIIWDKLNTRAMLCSDPPILEEPEIEDPPSPSASNSGCEKSSTAVEKIKPVTITEAMVKDLVKLLHGNNKSKVFLIKEFIAYISKTEESVINGEFANPLKSAIREKIDSMAEWQVVEAQPQTADDLNESLKKKKKTKKRLCWVVNKETLDKLDMSSLSLTNDWEYTLTPKLKADKGENTKLEEDGNPKSSGETVEMNGDSKSHVATVNNIVDIKESKTKSVNSPITKFAQVLTKAEEKANKDVASSSTNCNTSPKSPKDSSNKRTTESKTKTSPGPANKEKKRVSLGRSQQAATPAKNKLISQFLQKGSNKKAASSPSTATKRNPNASIVVDDDDDVVILD</sequence>
<evidence type="ECO:0000256" key="3">
    <source>
        <dbReference type="ARBA" id="ARBA00022763"/>
    </source>
</evidence>
<reference evidence="12" key="2">
    <citation type="submission" date="2025-04" db="UniProtKB">
        <authorList>
            <consortium name="RefSeq"/>
        </authorList>
    </citation>
    <scope>IDENTIFICATION</scope>
    <source>
        <strain evidence="12">Aabys</strain>
    </source>
</reference>
<dbReference type="PANTHER" id="PTHR15272">
    <property type="entry name" value="CHROMATIN ASSEMBLY FACTOR 1 SUBUNIT A CAF-1 SUBUNIT A"/>
    <property type="match status" value="1"/>
</dbReference>
<feature type="compositionally biased region" description="Polar residues" evidence="7">
    <location>
        <begin position="213"/>
        <end position="229"/>
    </location>
</feature>
<evidence type="ECO:0000313" key="11">
    <source>
        <dbReference type="Proteomes" id="UP001652621"/>
    </source>
</evidence>
<keyword evidence="2" id="KW-0235">DNA replication</keyword>
<keyword evidence="11" id="KW-1185">Reference proteome</keyword>
<feature type="compositionally biased region" description="Basic and acidic residues" evidence="7">
    <location>
        <begin position="281"/>
        <end position="311"/>
    </location>
</feature>
<evidence type="ECO:0000313" key="12">
    <source>
        <dbReference type="RefSeq" id="XP_011292220.1"/>
    </source>
</evidence>
<evidence type="ECO:0000256" key="6">
    <source>
        <dbReference type="ARBA" id="ARBA00023242"/>
    </source>
</evidence>
<feature type="compositionally biased region" description="Basic and acidic residues" evidence="7">
    <location>
        <begin position="419"/>
        <end position="527"/>
    </location>
</feature>
<dbReference type="EnsemblMetazoa" id="MDOA006273-RB">
    <property type="protein sequence ID" value="MDOA006273-PB"/>
    <property type="gene ID" value="MDOA006273"/>
</dbReference>
<feature type="compositionally biased region" description="Acidic residues" evidence="7">
    <location>
        <begin position="80"/>
        <end position="90"/>
    </location>
</feature>
<feature type="compositionally biased region" description="Low complexity" evidence="7">
    <location>
        <begin position="1"/>
        <end position="12"/>
    </location>
</feature>
<feature type="compositionally biased region" description="Low complexity" evidence="7">
    <location>
        <begin position="149"/>
        <end position="169"/>
    </location>
</feature>
<evidence type="ECO:0000259" key="9">
    <source>
        <dbReference type="Pfam" id="PF12253"/>
    </source>
</evidence>
<feature type="compositionally biased region" description="Polar residues" evidence="7">
    <location>
        <begin position="374"/>
        <end position="400"/>
    </location>
</feature>
<dbReference type="OrthoDB" id="79480at2759"/>
<feature type="region of interest" description="Disordered" evidence="7">
    <location>
        <begin position="845"/>
        <end position="867"/>
    </location>
</feature>
<dbReference type="Pfam" id="PF12253">
    <property type="entry name" value="CAF1A_dimeriz"/>
    <property type="match status" value="1"/>
</dbReference>
<feature type="domain" description="Chromatin assembly factor 1 p150 subunit acidic region" evidence="8">
    <location>
        <begin position="424"/>
        <end position="577"/>
    </location>
</feature>
<protein>
    <submittedName>
        <fullName evidence="12">Chromatin assembly factor 1 subunit A-B</fullName>
    </submittedName>
</protein>
<evidence type="ECO:0000256" key="4">
    <source>
        <dbReference type="ARBA" id="ARBA00023186"/>
    </source>
</evidence>
<dbReference type="Proteomes" id="UP001652621">
    <property type="component" value="Unplaced"/>
</dbReference>
<feature type="domain" description="Chromatin assembly factor 1 subunit A dimerization" evidence="9">
    <location>
        <begin position="677"/>
        <end position="748"/>
    </location>
</feature>
<feature type="compositionally biased region" description="Acidic residues" evidence="7">
    <location>
        <begin position="350"/>
        <end position="370"/>
    </location>
</feature>
<dbReference type="InterPro" id="IPR021644">
    <property type="entry name" value="CAF-1_p150_acidic"/>
</dbReference>
<comment type="subcellular location">
    <subcellularLocation>
        <location evidence="1">Nucleus</location>
    </subcellularLocation>
</comment>
<feature type="region of interest" description="Disordered" evidence="7">
    <location>
        <begin position="1065"/>
        <end position="1167"/>
    </location>
</feature>
<keyword evidence="4" id="KW-0143">Chaperone</keyword>
<evidence type="ECO:0000259" key="8">
    <source>
        <dbReference type="Pfam" id="PF11600"/>
    </source>
</evidence>
<dbReference type="GO" id="GO:0033186">
    <property type="term" value="C:CAF-1 complex"/>
    <property type="evidence" value="ECO:0007669"/>
    <property type="project" value="TreeGrafter"/>
</dbReference>
<feature type="region of interest" description="Disordered" evidence="7">
    <location>
        <begin position="541"/>
        <end position="566"/>
    </location>
</feature>
<dbReference type="GO" id="GO:0005634">
    <property type="term" value="C:nucleus"/>
    <property type="evidence" value="ECO:0007669"/>
    <property type="project" value="UniProtKB-SubCell"/>
</dbReference>
<dbReference type="GO" id="GO:0006334">
    <property type="term" value="P:nucleosome assembly"/>
    <property type="evidence" value="ECO:0007669"/>
    <property type="project" value="TreeGrafter"/>
</dbReference>
<dbReference type="VEuPathDB" id="VectorBase:MDOMA2_013175"/>
<dbReference type="Pfam" id="PF11600">
    <property type="entry name" value="CAF1A_acidic"/>
    <property type="match status" value="1"/>
</dbReference>
<feature type="compositionally biased region" description="Polar residues" evidence="7">
    <location>
        <begin position="1069"/>
        <end position="1081"/>
    </location>
</feature>